<sequence length="308" mass="32128">MPTIDLSAPAPAPEGTLEGLPRRVALTLPELQLLAEKAGGAPLPFELTEDKGEQNSLESRLGQTRSSTEDAAYVEGLGTLRDPAETLARRGLLDGDTTDSGVSGALGLLATPAAAVDIDLNVAGARARAWHRQRDGAVATLATADGLVFELAWFQAPHWTDELARVPVLPEDVALGDSKVPAVVDLPYELLDAGGEAVRSGRNDLLGTIVAHHAGSVRDENGEAALDSTVHNLITALVGETRGRLRAMVADIESGGTVVGVVSWVLLADGWHSLHTRQEDGVTRVAIHRVSATDLAADLGPVLAEVSA</sequence>
<name>A0A7Y9S2R9_9ACTN</name>
<dbReference type="RefSeq" id="WP_179502142.1">
    <property type="nucleotide sequence ID" value="NZ_JACCAA010000001.1"/>
</dbReference>
<dbReference type="AlphaFoldDB" id="A0A7Y9S2R9"/>
<dbReference type="EMBL" id="JACCAA010000001">
    <property type="protein sequence ID" value="NYG59048.1"/>
    <property type="molecule type" value="Genomic_DNA"/>
</dbReference>
<dbReference type="Proteomes" id="UP000540656">
    <property type="component" value="Unassembled WGS sequence"/>
</dbReference>
<reference evidence="1 2" key="1">
    <citation type="submission" date="2020-07" db="EMBL/GenBank/DDBJ databases">
        <title>Sequencing the genomes of 1000 actinobacteria strains.</title>
        <authorList>
            <person name="Klenk H.-P."/>
        </authorList>
    </citation>
    <scope>NUCLEOTIDE SEQUENCE [LARGE SCALE GENOMIC DNA]</scope>
    <source>
        <strain evidence="1 2">DSM 23819</strain>
    </source>
</reference>
<proteinExistence type="predicted"/>
<comment type="caution">
    <text evidence="1">The sequence shown here is derived from an EMBL/GenBank/DDBJ whole genome shotgun (WGS) entry which is preliminary data.</text>
</comment>
<keyword evidence="2" id="KW-1185">Reference proteome</keyword>
<evidence type="ECO:0000313" key="1">
    <source>
        <dbReference type="EMBL" id="NYG59048.1"/>
    </source>
</evidence>
<gene>
    <name evidence="1" type="ORF">BJ980_001971</name>
</gene>
<evidence type="ECO:0000313" key="2">
    <source>
        <dbReference type="Proteomes" id="UP000540656"/>
    </source>
</evidence>
<protein>
    <submittedName>
        <fullName evidence="1">Uncharacterized protein</fullName>
    </submittedName>
</protein>
<organism evidence="1 2">
    <name type="scientific">Nocardioides daedukensis</name>
    <dbReference type="NCBI Taxonomy" id="634462"/>
    <lineage>
        <taxon>Bacteria</taxon>
        <taxon>Bacillati</taxon>
        <taxon>Actinomycetota</taxon>
        <taxon>Actinomycetes</taxon>
        <taxon>Propionibacteriales</taxon>
        <taxon>Nocardioidaceae</taxon>
        <taxon>Nocardioides</taxon>
    </lineage>
</organism>
<accession>A0A7Y9S2R9</accession>